<dbReference type="Proteomes" id="UP001161325">
    <property type="component" value="Unassembled WGS sequence"/>
</dbReference>
<keyword evidence="2 4" id="KW-0808">Transferase</keyword>
<keyword evidence="1" id="KW-0328">Glycosyltransferase</keyword>
<keyword evidence="5" id="KW-1185">Reference proteome</keyword>
<dbReference type="Pfam" id="PF13579">
    <property type="entry name" value="Glyco_trans_4_4"/>
    <property type="match status" value="1"/>
</dbReference>
<dbReference type="EMBL" id="BRXS01000006">
    <property type="protein sequence ID" value="GLC27478.1"/>
    <property type="molecule type" value="Genomic_DNA"/>
</dbReference>
<dbReference type="PANTHER" id="PTHR12526:SF510">
    <property type="entry name" value="D-INOSITOL 3-PHOSPHATE GLYCOSYLTRANSFERASE"/>
    <property type="match status" value="1"/>
</dbReference>
<proteinExistence type="predicted"/>
<dbReference type="GO" id="GO:0016757">
    <property type="term" value="F:glycosyltransferase activity"/>
    <property type="evidence" value="ECO:0007669"/>
    <property type="project" value="UniProtKB-KW"/>
</dbReference>
<sequence length="384" mass="41106">MRRLRVAHVVPAADFVRHILIHDLRRMRDRVDSIVICSPGAALDDIRAEGFTVLEIPIARKIAPGTDVVSLARLVRALRAARVDLVHSYTPKGGLLGQLAARLAGVRRRIHSCRGLLYTPGMSPSLRRLLRATDRVTFAAADRSLFLSGADLAHVVETGLCAHDRATLTGSGIDLTAFDPAALPAGTREAVRAELGIPPDAPLVLTVGRYVADKGYRELADAAARVLATHPDVHFVWIAPAMDGEAGVLPDALHAEPPLRGRVHRLPLRHDVARFYVAADLLAHPSHREGVPRVVMEAAAMGLPIVASDIPGCREVVRDGETARLVPVGDAAAWAAALRDALDDPAGTAARAAAARADVRARFDQDALTRRILAAYDSVLAGRE</sequence>
<evidence type="ECO:0000256" key="2">
    <source>
        <dbReference type="ARBA" id="ARBA00022679"/>
    </source>
</evidence>
<comment type="caution">
    <text evidence="4">The sequence shown here is derived from an EMBL/GenBank/DDBJ whole genome shotgun (WGS) entry which is preliminary data.</text>
</comment>
<dbReference type="Gene3D" id="3.40.50.2000">
    <property type="entry name" value="Glycogen Phosphorylase B"/>
    <property type="match status" value="2"/>
</dbReference>
<evidence type="ECO:0000313" key="4">
    <source>
        <dbReference type="EMBL" id="GLC27478.1"/>
    </source>
</evidence>
<accession>A0AA37VCA8</accession>
<feature type="domain" description="Glycosyltransferase subfamily 4-like N-terminal" evidence="3">
    <location>
        <begin position="21"/>
        <end position="160"/>
    </location>
</feature>
<dbReference type="AlphaFoldDB" id="A0AA37VCA8"/>
<dbReference type="PANTHER" id="PTHR12526">
    <property type="entry name" value="GLYCOSYLTRANSFERASE"/>
    <property type="match status" value="1"/>
</dbReference>
<evidence type="ECO:0000313" key="5">
    <source>
        <dbReference type="Proteomes" id="UP001161325"/>
    </source>
</evidence>
<organism evidence="4 5">
    <name type="scientific">Roseisolibacter agri</name>
    <dbReference type="NCBI Taxonomy" id="2014610"/>
    <lineage>
        <taxon>Bacteria</taxon>
        <taxon>Pseudomonadati</taxon>
        <taxon>Gemmatimonadota</taxon>
        <taxon>Gemmatimonadia</taxon>
        <taxon>Gemmatimonadales</taxon>
        <taxon>Gemmatimonadaceae</taxon>
        <taxon>Roseisolibacter</taxon>
    </lineage>
</organism>
<evidence type="ECO:0000256" key="1">
    <source>
        <dbReference type="ARBA" id="ARBA00022676"/>
    </source>
</evidence>
<dbReference type="Pfam" id="PF13692">
    <property type="entry name" value="Glyco_trans_1_4"/>
    <property type="match status" value="1"/>
</dbReference>
<name>A0AA37VCA8_9BACT</name>
<protein>
    <submittedName>
        <fullName evidence="4">Glycosyl transferase</fullName>
    </submittedName>
</protein>
<gene>
    <name evidence="4" type="ORF">rosag_39910</name>
</gene>
<evidence type="ECO:0000259" key="3">
    <source>
        <dbReference type="Pfam" id="PF13579"/>
    </source>
</evidence>
<reference evidence="4" key="1">
    <citation type="submission" date="2022-08" db="EMBL/GenBank/DDBJ databases">
        <title>Draft genome sequencing of Roseisolibacter agri AW1220.</title>
        <authorList>
            <person name="Tobiishi Y."/>
            <person name="Tonouchi A."/>
        </authorList>
    </citation>
    <scope>NUCLEOTIDE SEQUENCE</scope>
    <source>
        <strain evidence="4">AW1220</strain>
    </source>
</reference>
<dbReference type="SUPFAM" id="SSF53756">
    <property type="entry name" value="UDP-Glycosyltransferase/glycogen phosphorylase"/>
    <property type="match status" value="1"/>
</dbReference>
<dbReference type="InterPro" id="IPR028098">
    <property type="entry name" value="Glyco_trans_4-like_N"/>
</dbReference>